<dbReference type="InterPro" id="IPR050121">
    <property type="entry name" value="Cytochrome_P450_monoxygenase"/>
</dbReference>
<dbReference type="EMBL" id="CAJNOJ010000009">
    <property type="protein sequence ID" value="CAF0778321.1"/>
    <property type="molecule type" value="Genomic_DNA"/>
</dbReference>
<dbReference type="GO" id="GO:0004497">
    <property type="term" value="F:monooxygenase activity"/>
    <property type="evidence" value="ECO:0007669"/>
    <property type="project" value="InterPro"/>
</dbReference>
<dbReference type="GO" id="GO:0016705">
    <property type="term" value="F:oxidoreductase activity, acting on paired donors, with incorporation or reduction of molecular oxygen"/>
    <property type="evidence" value="ECO:0007669"/>
    <property type="project" value="InterPro"/>
</dbReference>
<dbReference type="InterPro" id="IPR001128">
    <property type="entry name" value="Cyt_P450"/>
</dbReference>
<name>A0A813R9G2_ADIRI</name>
<dbReference type="AlphaFoldDB" id="A0A813R9G2"/>
<protein>
    <recommendedName>
        <fullName evidence="6">Cytochrome P450</fullName>
    </recommendedName>
</protein>
<dbReference type="EMBL" id="CAJNOR010000118">
    <property type="protein sequence ID" value="CAF0805054.1"/>
    <property type="molecule type" value="Genomic_DNA"/>
</dbReference>
<dbReference type="PANTHER" id="PTHR24305:SF166">
    <property type="entry name" value="CYTOCHROME P450 12A4, MITOCHONDRIAL-RELATED"/>
    <property type="match status" value="1"/>
</dbReference>
<dbReference type="Gene3D" id="1.10.630.10">
    <property type="entry name" value="Cytochrome P450"/>
    <property type="match status" value="1"/>
</dbReference>
<evidence type="ECO:0000256" key="1">
    <source>
        <dbReference type="ARBA" id="ARBA00010617"/>
    </source>
</evidence>
<dbReference type="SUPFAM" id="SSF48264">
    <property type="entry name" value="Cytochrome P450"/>
    <property type="match status" value="1"/>
</dbReference>
<keyword evidence="4" id="KW-1185">Reference proteome</keyword>
<comment type="caution">
    <text evidence="2">The sequence shown here is derived from an EMBL/GenBank/DDBJ whole genome shotgun (WGS) entry which is preliminary data.</text>
</comment>
<dbReference type="Proteomes" id="UP000663852">
    <property type="component" value="Unassembled WGS sequence"/>
</dbReference>
<dbReference type="OrthoDB" id="10029320at2759"/>
<organism evidence="2 5">
    <name type="scientific">Adineta ricciae</name>
    <name type="common">Rotifer</name>
    <dbReference type="NCBI Taxonomy" id="249248"/>
    <lineage>
        <taxon>Eukaryota</taxon>
        <taxon>Metazoa</taxon>
        <taxon>Spiralia</taxon>
        <taxon>Gnathifera</taxon>
        <taxon>Rotifera</taxon>
        <taxon>Eurotatoria</taxon>
        <taxon>Bdelloidea</taxon>
        <taxon>Adinetida</taxon>
        <taxon>Adinetidae</taxon>
        <taxon>Adineta</taxon>
    </lineage>
</organism>
<comment type="similarity">
    <text evidence="1">Belongs to the cytochrome P450 family.</text>
</comment>
<evidence type="ECO:0008006" key="6">
    <source>
        <dbReference type="Google" id="ProtNLM"/>
    </source>
</evidence>
<sequence length="362" mass="42183">MKVIIDAHQAHEILKSSIYKRHKSNRWLIDTLLIVNPFTIESESLLKAFKIKVINTLSQWSTQNKYEELVSTIGTRIDHRLALLQSNTNKLSLSKLVKQVTMDAFLSTILGVHANEDLLTELPDLIIHLWKNRTDTAARHRLQELFSANKDNFSQSEFWQHLQTILADHMDDILKITKNDFDEKVSNPLNIIVPGWETMWRVVFYSLLELLRRPDLLEELRAQLNDSPKSHPVLLEWVLKETLRLYPPTKNIYRTNVQTDEQVCISVLDIHRNKTVWGADALNFRPQRFQRELTDEQKRCYLPFSISCPARHKFAYTFAGALVSQILNNYPKINITEECLLPTVDLTLDITRDSYHDLTITV</sequence>
<dbReference type="InterPro" id="IPR036396">
    <property type="entry name" value="Cyt_P450_sf"/>
</dbReference>
<dbReference type="GO" id="GO:0005506">
    <property type="term" value="F:iron ion binding"/>
    <property type="evidence" value="ECO:0007669"/>
    <property type="project" value="InterPro"/>
</dbReference>
<evidence type="ECO:0000313" key="5">
    <source>
        <dbReference type="Proteomes" id="UP000663852"/>
    </source>
</evidence>
<dbReference type="PANTHER" id="PTHR24305">
    <property type="entry name" value="CYTOCHROME P450"/>
    <property type="match status" value="1"/>
</dbReference>
<proteinExistence type="inferred from homology"/>
<dbReference type="GO" id="GO:0020037">
    <property type="term" value="F:heme binding"/>
    <property type="evidence" value="ECO:0007669"/>
    <property type="project" value="InterPro"/>
</dbReference>
<accession>A0A813R9G2</accession>
<evidence type="ECO:0000313" key="3">
    <source>
        <dbReference type="EMBL" id="CAF0805054.1"/>
    </source>
</evidence>
<gene>
    <name evidence="2" type="ORF">EDS130_LOCUS3699</name>
    <name evidence="3" type="ORF">XAT740_LOCUS3173</name>
</gene>
<dbReference type="Pfam" id="PF00067">
    <property type="entry name" value="p450"/>
    <property type="match status" value="1"/>
</dbReference>
<evidence type="ECO:0000313" key="4">
    <source>
        <dbReference type="Proteomes" id="UP000663828"/>
    </source>
</evidence>
<reference evidence="2" key="1">
    <citation type="submission" date="2021-02" db="EMBL/GenBank/DDBJ databases">
        <authorList>
            <person name="Nowell W R."/>
        </authorList>
    </citation>
    <scope>NUCLEOTIDE SEQUENCE</scope>
</reference>
<dbReference type="Proteomes" id="UP000663828">
    <property type="component" value="Unassembled WGS sequence"/>
</dbReference>
<evidence type="ECO:0000313" key="2">
    <source>
        <dbReference type="EMBL" id="CAF0778321.1"/>
    </source>
</evidence>